<organism evidence="3 4">
    <name type="scientific">Arcicella rosea</name>
    <dbReference type="NCBI Taxonomy" id="502909"/>
    <lineage>
        <taxon>Bacteria</taxon>
        <taxon>Pseudomonadati</taxon>
        <taxon>Bacteroidota</taxon>
        <taxon>Cytophagia</taxon>
        <taxon>Cytophagales</taxon>
        <taxon>Flectobacillaceae</taxon>
        <taxon>Arcicella</taxon>
    </lineage>
</organism>
<dbReference type="InterPro" id="IPR009009">
    <property type="entry name" value="RlpA-like_DPBB"/>
</dbReference>
<dbReference type="InterPro" id="IPR036908">
    <property type="entry name" value="RlpA-like_sf"/>
</dbReference>
<protein>
    <submittedName>
        <fullName evidence="3">Rare lipoprotein A</fullName>
    </submittedName>
</protein>
<dbReference type="Proteomes" id="UP000524404">
    <property type="component" value="Unassembled WGS sequence"/>
</dbReference>
<dbReference type="CDD" id="cd22268">
    <property type="entry name" value="DPBB_RlpA-like"/>
    <property type="match status" value="1"/>
</dbReference>
<comment type="caution">
    <text evidence="3">The sequence shown here is derived from an EMBL/GenBank/DDBJ whole genome shotgun (WGS) entry which is preliminary data.</text>
</comment>
<proteinExistence type="inferred from homology"/>
<dbReference type="SUPFAM" id="SSF50685">
    <property type="entry name" value="Barwin-like endoglucanases"/>
    <property type="match status" value="1"/>
</dbReference>
<dbReference type="GO" id="GO:0042834">
    <property type="term" value="F:peptidoglycan binding"/>
    <property type="evidence" value="ECO:0007669"/>
    <property type="project" value="InterPro"/>
</dbReference>
<sequence>MKKIIAYSTLFLLVKVMSFASIIKEIPTKSFAEEGIARYYAANLKGKYTSFGEKYDDTQLTASHSRYPLNTYLKVTNLENNHSVEVRVNDYCECEKEDKIINLSREAASRLGMMASGKARVRIEVISLSTSTLTSNVYKRPSERIAESIMPERREVFSRDNIKSYDNIQIKSVSSNVPFSPERTYDIDGIEKFPKGYAVQVTALSNLGFIRDLYDELLKMGIPKEEIFIQVALKENGKLYRLLFGEYYSKELANEKTAWLSQQGYTGVVRSHYNL</sequence>
<dbReference type="SUPFAM" id="SSF110997">
    <property type="entry name" value="Sporulation related repeat"/>
    <property type="match status" value="1"/>
</dbReference>
<dbReference type="Gene3D" id="3.30.70.1070">
    <property type="entry name" value="Sporulation related repeat"/>
    <property type="match status" value="1"/>
</dbReference>
<dbReference type="PROSITE" id="PS51724">
    <property type="entry name" value="SPOR"/>
    <property type="match status" value="1"/>
</dbReference>
<dbReference type="PANTHER" id="PTHR34183">
    <property type="entry name" value="ENDOLYTIC PEPTIDOGLYCAN TRANSGLYCOSYLASE RLPA"/>
    <property type="match status" value="1"/>
</dbReference>
<comment type="similarity">
    <text evidence="1">Belongs to the RlpA family.</text>
</comment>
<evidence type="ECO:0000313" key="4">
    <source>
        <dbReference type="Proteomes" id="UP000524404"/>
    </source>
</evidence>
<keyword evidence="3" id="KW-0449">Lipoprotein</keyword>
<dbReference type="NCBIfam" id="TIGR00413">
    <property type="entry name" value="rlpA"/>
    <property type="match status" value="1"/>
</dbReference>
<dbReference type="InterPro" id="IPR012997">
    <property type="entry name" value="RplA"/>
</dbReference>
<evidence type="ECO:0000259" key="2">
    <source>
        <dbReference type="PROSITE" id="PS51724"/>
    </source>
</evidence>
<dbReference type="RefSeq" id="WP_184135843.1">
    <property type="nucleotide sequence ID" value="NZ_JACHKT010000027.1"/>
</dbReference>
<dbReference type="EMBL" id="JACHKT010000027">
    <property type="protein sequence ID" value="MBB6004687.1"/>
    <property type="molecule type" value="Genomic_DNA"/>
</dbReference>
<accession>A0A841EKI3</accession>
<dbReference type="InterPro" id="IPR007730">
    <property type="entry name" value="SPOR-like_dom"/>
</dbReference>
<dbReference type="Gene3D" id="2.40.40.10">
    <property type="entry name" value="RlpA-like domain"/>
    <property type="match status" value="1"/>
</dbReference>
<dbReference type="Pfam" id="PF03330">
    <property type="entry name" value="DPBB_1"/>
    <property type="match status" value="1"/>
</dbReference>
<evidence type="ECO:0000256" key="1">
    <source>
        <dbReference type="RuleBase" id="RU003495"/>
    </source>
</evidence>
<dbReference type="PANTHER" id="PTHR34183:SF8">
    <property type="entry name" value="ENDOLYTIC PEPTIDOGLYCAN TRANSGLYCOSYLASE RLPA-RELATED"/>
    <property type="match status" value="1"/>
</dbReference>
<gene>
    <name evidence="3" type="ORF">HNP25_003353</name>
</gene>
<name>A0A841EKI3_9BACT</name>
<dbReference type="InterPro" id="IPR036680">
    <property type="entry name" value="SPOR-like_sf"/>
</dbReference>
<reference evidence="3 4" key="1">
    <citation type="submission" date="2020-08" db="EMBL/GenBank/DDBJ databases">
        <title>Functional genomics of gut bacteria from endangered species of beetles.</title>
        <authorList>
            <person name="Carlos-Shanley C."/>
        </authorList>
    </citation>
    <scope>NUCLEOTIDE SEQUENCE [LARGE SCALE GENOMIC DNA]</scope>
    <source>
        <strain evidence="3 4">S00070</strain>
    </source>
</reference>
<evidence type="ECO:0000313" key="3">
    <source>
        <dbReference type="EMBL" id="MBB6004687.1"/>
    </source>
</evidence>
<dbReference type="AlphaFoldDB" id="A0A841EKI3"/>
<feature type="domain" description="SPOR" evidence="2">
    <location>
        <begin position="191"/>
        <end position="272"/>
    </location>
</feature>
<keyword evidence="4" id="KW-1185">Reference proteome</keyword>
<dbReference type="Pfam" id="PF05036">
    <property type="entry name" value="SPOR"/>
    <property type="match status" value="1"/>
</dbReference>